<organism evidence="2 3">
    <name type="scientific">Polynucleobacter kasalickyi</name>
    <dbReference type="NCBI Taxonomy" id="1938817"/>
    <lineage>
        <taxon>Bacteria</taxon>
        <taxon>Pseudomonadati</taxon>
        <taxon>Pseudomonadota</taxon>
        <taxon>Betaproteobacteria</taxon>
        <taxon>Burkholderiales</taxon>
        <taxon>Burkholderiaceae</taxon>
        <taxon>Polynucleobacter</taxon>
    </lineage>
</organism>
<feature type="region of interest" description="Disordered" evidence="1">
    <location>
        <begin position="90"/>
        <end position="117"/>
    </location>
</feature>
<reference evidence="2 3" key="1">
    <citation type="submission" date="2017-04" db="EMBL/GenBank/DDBJ databases">
        <authorList>
            <person name="Afonso C.L."/>
            <person name="Miller P.J."/>
            <person name="Scott M.A."/>
            <person name="Spackman E."/>
            <person name="Goraichik I."/>
            <person name="Dimitrov K.M."/>
            <person name="Suarez D.L."/>
            <person name="Swayne D.E."/>
        </authorList>
    </citation>
    <scope>NUCLEOTIDE SEQUENCE [LARGE SCALE GENOMIC DNA]</scope>
    <source>
        <strain evidence="2 3">VK13</strain>
    </source>
</reference>
<dbReference type="RefSeq" id="WP_084283061.1">
    <property type="nucleotide sequence ID" value="NZ_FWXJ01000004.1"/>
</dbReference>
<dbReference type="STRING" id="1938817.SAMN06296008_10492"/>
<dbReference type="AlphaFoldDB" id="A0A1W1Z3Y4"/>
<dbReference type="OrthoDB" id="9134004at2"/>
<keyword evidence="3" id="KW-1185">Reference proteome</keyword>
<gene>
    <name evidence="2" type="ORF">SAMN06296008_10492</name>
</gene>
<protein>
    <submittedName>
        <fullName evidence="2">Uncharacterized protein</fullName>
    </submittedName>
</protein>
<name>A0A1W1Z3Y4_9BURK</name>
<dbReference type="EMBL" id="FWXJ01000004">
    <property type="protein sequence ID" value="SMC43086.1"/>
    <property type="molecule type" value="Genomic_DNA"/>
</dbReference>
<accession>A0A1W1Z3Y4</accession>
<evidence type="ECO:0000313" key="3">
    <source>
        <dbReference type="Proteomes" id="UP000192708"/>
    </source>
</evidence>
<dbReference type="Proteomes" id="UP000192708">
    <property type="component" value="Unassembled WGS sequence"/>
</dbReference>
<evidence type="ECO:0000256" key="1">
    <source>
        <dbReference type="SAM" id="MobiDB-lite"/>
    </source>
</evidence>
<proteinExistence type="predicted"/>
<evidence type="ECO:0000313" key="2">
    <source>
        <dbReference type="EMBL" id="SMC43086.1"/>
    </source>
</evidence>
<sequence length="117" mass="13636">MKKIVPYELDLANTWEDLYAHVHLENVDIGPGDSVLIQQAPTKLAWGEKYSVQGEALYTKASIFQKIWTRFFSRFEITMLYEVSFSSTRYSKTTGNKYPQQPQNTYSTNLNEQRRTS</sequence>
<feature type="compositionally biased region" description="Polar residues" evidence="1">
    <location>
        <begin position="90"/>
        <end position="111"/>
    </location>
</feature>